<dbReference type="Pfam" id="PF04166">
    <property type="entry name" value="PdxA"/>
    <property type="match status" value="1"/>
</dbReference>
<gene>
    <name evidence="4" type="ORF">CI15_29145</name>
</gene>
<evidence type="ECO:0000256" key="2">
    <source>
        <dbReference type="ARBA" id="ARBA00023002"/>
    </source>
</evidence>
<keyword evidence="2" id="KW-0560">Oxidoreductase</keyword>
<sequence length="342" mass="37494">MSAQTRGMHMKPRIAVLLGDPAGIGPELIARLFAQQENRARAELLIIGDRRELETGMKIAQQRFDYDVVEDARAAFEHEGVPSLIDFRLPGDRPFERAVATERGGRYSLAAFKQALALTQSNLTQGMLFAPVNKTSLHLAGMETGDEMEWFAKQLGYTGSFCEFNVLDELWTSRVTSHMALKDVSAKLSEERIVGAVRLIHDGLKRAGHPQPRIAVCGFNPHNGDNGAFGREEIDVIAPAVEAARKLGYDAQGPFPADTIFVRARDQKAFDGVVTMYHDQGQIAMKLMGFWRGVTVHGGLPIPIATPAHGTAFDIHGQGKADVGATQKAFDIVTRMATERVE</sequence>
<comment type="caution">
    <text evidence="4">The sequence shown here is derived from an EMBL/GenBank/DDBJ whole genome shotgun (WGS) entry which is preliminary data.</text>
</comment>
<dbReference type="Gene3D" id="3.40.718.10">
    <property type="entry name" value="Isopropylmalate Dehydrogenase"/>
    <property type="match status" value="1"/>
</dbReference>
<reference evidence="4 5" key="1">
    <citation type="journal article" date="2015" name="Int. J. Syst. Evol. Microbiol.">
        <title>Burkholderia monticola sp. nov., isolated from mountain soil.</title>
        <authorList>
            <person name="Baek I."/>
            <person name="Seo B."/>
            <person name="Lee I."/>
            <person name="Yi H."/>
            <person name="Chun J."/>
        </authorList>
    </citation>
    <scope>NUCLEOTIDE SEQUENCE [LARGE SCALE GENOMIC DNA]</scope>
    <source>
        <strain evidence="4 5">JC2948</strain>
    </source>
</reference>
<dbReference type="GO" id="GO:0046872">
    <property type="term" value="F:metal ion binding"/>
    <property type="evidence" value="ECO:0007669"/>
    <property type="project" value="UniProtKB-KW"/>
</dbReference>
<evidence type="ECO:0000313" key="4">
    <source>
        <dbReference type="EMBL" id="KXU83175.1"/>
    </source>
</evidence>
<organism evidence="4 5">
    <name type="scientific">Paraburkholderia monticola</name>
    <dbReference type="NCBI Taxonomy" id="1399968"/>
    <lineage>
        <taxon>Bacteria</taxon>
        <taxon>Pseudomonadati</taxon>
        <taxon>Pseudomonadota</taxon>
        <taxon>Betaproteobacteria</taxon>
        <taxon>Burkholderiales</taxon>
        <taxon>Burkholderiaceae</taxon>
        <taxon>Paraburkholderia</taxon>
    </lineage>
</organism>
<dbReference type="GO" id="GO:0051287">
    <property type="term" value="F:NAD binding"/>
    <property type="evidence" value="ECO:0007669"/>
    <property type="project" value="InterPro"/>
</dbReference>
<dbReference type="GO" id="GO:0016491">
    <property type="term" value="F:oxidoreductase activity"/>
    <property type="evidence" value="ECO:0007669"/>
    <property type="project" value="UniProtKB-KW"/>
</dbReference>
<evidence type="ECO:0000256" key="1">
    <source>
        <dbReference type="ARBA" id="ARBA00022723"/>
    </source>
</evidence>
<dbReference type="AlphaFoldDB" id="A0A149PDP2"/>
<keyword evidence="5" id="KW-1185">Reference proteome</keyword>
<dbReference type="EMBL" id="LRBG01000038">
    <property type="protein sequence ID" value="KXU83175.1"/>
    <property type="molecule type" value="Genomic_DNA"/>
</dbReference>
<proteinExistence type="predicted"/>
<evidence type="ECO:0000313" key="5">
    <source>
        <dbReference type="Proteomes" id="UP000075613"/>
    </source>
</evidence>
<accession>A0A149PDP2</accession>
<dbReference type="PANTHER" id="PTHR30004">
    <property type="entry name" value="4-HYDROXYTHREONINE-4-PHOSPHATE DEHYDROGENASE"/>
    <property type="match status" value="1"/>
</dbReference>
<keyword evidence="3" id="KW-0520">NAD</keyword>
<dbReference type="Proteomes" id="UP000075613">
    <property type="component" value="Unassembled WGS sequence"/>
</dbReference>
<keyword evidence="1" id="KW-0479">Metal-binding</keyword>
<evidence type="ECO:0000256" key="3">
    <source>
        <dbReference type="ARBA" id="ARBA00023027"/>
    </source>
</evidence>
<dbReference type="InterPro" id="IPR005255">
    <property type="entry name" value="PdxA_fam"/>
</dbReference>
<dbReference type="STRING" id="1399968.CI15_29145"/>
<dbReference type="PANTHER" id="PTHR30004:SF3">
    <property type="entry name" value="4-HYDROXYTHREONINE-4-PHOSPHATE DEHYDROGENASE 2-RELATED"/>
    <property type="match status" value="1"/>
</dbReference>
<protein>
    <submittedName>
        <fullName evidence="4">4-hydroxythreonine-4-phosphate dehydrogenase</fullName>
    </submittedName>
</protein>
<name>A0A149PDP2_9BURK</name>
<dbReference type="SUPFAM" id="SSF53659">
    <property type="entry name" value="Isocitrate/Isopropylmalate dehydrogenase-like"/>
    <property type="match status" value="1"/>
</dbReference>